<reference evidence="3" key="2">
    <citation type="submission" date="2023-01" db="EMBL/GenBank/DDBJ databases">
        <authorList>
            <person name="Sun Q."/>
            <person name="Evtushenko L."/>
        </authorList>
    </citation>
    <scope>NUCLEOTIDE SEQUENCE</scope>
    <source>
        <strain evidence="3">VKM B-1513</strain>
    </source>
</reference>
<proteinExistence type="predicted"/>
<evidence type="ECO:0000313" key="3">
    <source>
        <dbReference type="EMBL" id="GLK50780.1"/>
    </source>
</evidence>
<dbReference type="PROSITE" id="PS00675">
    <property type="entry name" value="SIGMA54_INTERACT_1"/>
    <property type="match status" value="1"/>
</dbReference>
<dbReference type="SMART" id="SM00450">
    <property type="entry name" value="RHOD"/>
    <property type="match status" value="1"/>
</dbReference>
<protein>
    <submittedName>
        <fullName evidence="3">tRNA 2-selenouridine synthase</fullName>
    </submittedName>
</protein>
<dbReference type="InterPro" id="IPR025662">
    <property type="entry name" value="Sigma_54_int_dom_ATP-bd_1"/>
</dbReference>
<dbReference type="InterPro" id="IPR001763">
    <property type="entry name" value="Rhodanese-like_dom"/>
</dbReference>
<dbReference type="AlphaFoldDB" id="A0A9W6IKI9"/>
<dbReference type="GO" id="GO:0004792">
    <property type="term" value="F:thiosulfate-cyanide sulfurtransferase activity"/>
    <property type="evidence" value="ECO:0007669"/>
    <property type="project" value="InterPro"/>
</dbReference>
<evidence type="ECO:0000259" key="2">
    <source>
        <dbReference type="PROSITE" id="PS50206"/>
    </source>
</evidence>
<dbReference type="RefSeq" id="WP_271185178.1">
    <property type="nucleotide sequence ID" value="NZ_BSFE01000001.1"/>
</dbReference>
<name>A0A9W6IKI9_9PROT</name>
<dbReference type="EMBL" id="BSFE01000001">
    <property type="protein sequence ID" value="GLK50780.1"/>
    <property type="molecule type" value="Genomic_DNA"/>
</dbReference>
<dbReference type="GO" id="GO:0043828">
    <property type="term" value="F:tRNA 2-selenouridine synthase activity"/>
    <property type="evidence" value="ECO:0007669"/>
    <property type="project" value="InterPro"/>
</dbReference>
<feature type="domain" description="Rhodanese" evidence="2">
    <location>
        <begin position="20"/>
        <end position="133"/>
    </location>
</feature>
<dbReference type="Pfam" id="PF26341">
    <property type="entry name" value="AAA_SelU"/>
    <property type="match status" value="1"/>
</dbReference>
<organism evidence="3 4">
    <name type="scientific">Maricaulis virginensis</name>
    <dbReference type="NCBI Taxonomy" id="144022"/>
    <lineage>
        <taxon>Bacteria</taxon>
        <taxon>Pseudomonadati</taxon>
        <taxon>Pseudomonadota</taxon>
        <taxon>Alphaproteobacteria</taxon>
        <taxon>Maricaulales</taxon>
        <taxon>Maricaulaceae</taxon>
        <taxon>Maricaulis</taxon>
    </lineage>
</organism>
<keyword evidence="4" id="KW-1185">Reference proteome</keyword>
<dbReference type="PANTHER" id="PTHR30401:SF0">
    <property type="entry name" value="TRNA 2-SELENOURIDINE SYNTHASE"/>
    <property type="match status" value="1"/>
</dbReference>
<dbReference type="InterPro" id="IPR036873">
    <property type="entry name" value="Rhodanese-like_dom_sf"/>
</dbReference>
<dbReference type="InterPro" id="IPR017582">
    <property type="entry name" value="SelU"/>
</dbReference>
<dbReference type="InterPro" id="IPR001307">
    <property type="entry name" value="Thiosulphate_STrfase_CS"/>
</dbReference>
<accession>A0A9W6IKI9</accession>
<comment type="caution">
    <text evidence="3">The sequence shown here is derived from an EMBL/GenBank/DDBJ whole genome shotgun (WGS) entry which is preliminary data.</text>
</comment>
<dbReference type="PROSITE" id="PS00380">
    <property type="entry name" value="RHODANESE_1"/>
    <property type="match status" value="1"/>
</dbReference>
<sequence length="353" mass="39123">MPRLAYTDDLSAEELERFDVIIDVRSPSEFAEDHLPGAVNLPVLDDEERARVGTHYTRVSAFEARRMGAALVSRNIAHHLETALADRPKDFKPLIYCWRGGMRSQSMGLVLASVGWKVTLIEGGYRTWRRQVVAALETGTAPHVVLIDGQTGTGKTALLHALAAEGEQVIDLEGLAHHRGSIFGDFAGMPQPGQKAFETALHDRLRRMDPSRPVFVEAESRQVGHRRVPPRLWDAMQAAPRITITVPVDERARYLVEAYPDLLADAGKLDAAFEGLKPFHAKARIAEWRALAQAGDWHALARALITEHYDPAYNRARKRQEAGSGLVRMEIDRLDEADLTAAATRIIAIAKAL</sequence>
<dbReference type="PANTHER" id="PTHR30401">
    <property type="entry name" value="TRNA 2-SELENOURIDINE SYNTHASE"/>
    <property type="match status" value="1"/>
</dbReference>
<dbReference type="SUPFAM" id="SSF52540">
    <property type="entry name" value="P-loop containing nucleoside triphosphate hydrolases"/>
    <property type="match status" value="1"/>
</dbReference>
<dbReference type="NCBIfam" id="NF008752">
    <property type="entry name" value="PRK11784.1-4"/>
    <property type="match status" value="1"/>
</dbReference>
<dbReference type="InterPro" id="IPR027417">
    <property type="entry name" value="P-loop_NTPase"/>
</dbReference>
<evidence type="ECO:0000256" key="1">
    <source>
        <dbReference type="ARBA" id="ARBA00023266"/>
    </source>
</evidence>
<dbReference type="Gene3D" id="3.40.250.10">
    <property type="entry name" value="Rhodanese-like domain"/>
    <property type="match status" value="1"/>
</dbReference>
<dbReference type="NCBIfam" id="TIGR03167">
    <property type="entry name" value="tRNA_sel_U_synt"/>
    <property type="match status" value="1"/>
</dbReference>
<gene>
    <name evidence="3" type="ORF">GCM10017621_02880</name>
</gene>
<dbReference type="SUPFAM" id="SSF52821">
    <property type="entry name" value="Rhodanese/Cell cycle control phosphatase"/>
    <property type="match status" value="1"/>
</dbReference>
<keyword evidence="1" id="KW-0711">Selenium</keyword>
<dbReference type="GO" id="GO:0002098">
    <property type="term" value="P:tRNA wobble uridine modification"/>
    <property type="evidence" value="ECO:0007669"/>
    <property type="project" value="InterPro"/>
</dbReference>
<reference evidence="3" key="1">
    <citation type="journal article" date="2014" name="Int. J. Syst. Evol. Microbiol.">
        <title>Complete genome sequence of Corynebacterium casei LMG S-19264T (=DSM 44701T), isolated from a smear-ripened cheese.</title>
        <authorList>
            <consortium name="US DOE Joint Genome Institute (JGI-PGF)"/>
            <person name="Walter F."/>
            <person name="Albersmeier A."/>
            <person name="Kalinowski J."/>
            <person name="Ruckert C."/>
        </authorList>
    </citation>
    <scope>NUCLEOTIDE SEQUENCE</scope>
    <source>
        <strain evidence="3">VKM B-1513</strain>
    </source>
</reference>
<dbReference type="Pfam" id="PF00581">
    <property type="entry name" value="Rhodanese"/>
    <property type="match status" value="1"/>
</dbReference>
<dbReference type="PROSITE" id="PS50206">
    <property type="entry name" value="RHODANESE_3"/>
    <property type="match status" value="1"/>
</dbReference>
<evidence type="ECO:0000313" key="4">
    <source>
        <dbReference type="Proteomes" id="UP001143486"/>
    </source>
</evidence>
<dbReference type="InterPro" id="IPR058840">
    <property type="entry name" value="AAA_SelU"/>
</dbReference>
<dbReference type="Proteomes" id="UP001143486">
    <property type="component" value="Unassembled WGS sequence"/>
</dbReference>
<dbReference type="NCBIfam" id="NF008750">
    <property type="entry name" value="PRK11784.1-2"/>
    <property type="match status" value="1"/>
</dbReference>